<comment type="subcellular location">
    <subcellularLocation>
        <location evidence="1">Cell membrane</location>
        <topology evidence="1">Multi-pass membrane protein</topology>
    </subcellularLocation>
</comment>
<dbReference type="InterPro" id="IPR000620">
    <property type="entry name" value="EamA_dom"/>
</dbReference>
<dbReference type="Gene3D" id="1.10.3730.20">
    <property type="match status" value="1"/>
</dbReference>
<dbReference type="AlphaFoldDB" id="A0A1J5REB2"/>
<feature type="compositionally biased region" description="Basic residues" evidence="6">
    <location>
        <begin position="312"/>
        <end position="327"/>
    </location>
</feature>
<feature type="transmembrane region" description="Helical" evidence="7">
    <location>
        <begin position="231"/>
        <end position="249"/>
    </location>
</feature>
<evidence type="ECO:0000256" key="2">
    <source>
        <dbReference type="ARBA" id="ARBA00022475"/>
    </source>
</evidence>
<evidence type="ECO:0000256" key="3">
    <source>
        <dbReference type="ARBA" id="ARBA00022692"/>
    </source>
</evidence>
<dbReference type="Pfam" id="PF00892">
    <property type="entry name" value="EamA"/>
    <property type="match status" value="2"/>
</dbReference>
<evidence type="ECO:0000313" key="9">
    <source>
        <dbReference type="EMBL" id="OIQ93698.1"/>
    </source>
</evidence>
<feature type="compositionally biased region" description="Basic and acidic residues" evidence="6">
    <location>
        <begin position="287"/>
        <end position="296"/>
    </location>
</feature>
<dbReference type="InterPro" id="IPR051258">
    <property type="entry name" value="Diverse_Substrate_Transporter"/>
</dbReference>
<organism evidence="9">
    <name type="scientific">mine drainage metagenome</name>
    <dbReference type="NCBI Taxonomy" id="410659"/>
    <lineage>
        <taxon>unclassified sequences</taxon>
        <taxon>metagenomes</taxon>
        <taxon>ecological metagenomes</taxon>
    </lineage>
</organism>
<gene>
    <name evidence="9" type="ORF">GALL_243810</name>
</gene>
<feature type="transmembrane region" description="Helical" evidence="7">
    <location>
        <begin position="85"/>
        <end position="106"/>
    </location>
</feature>
<keyword evidence="4 7" id="KW-1133">Transmembrane helix</keyword>
<feature type="region of interest" description="Disordered" evidence="6">
    <location>
        <begin position="287"/>
        <end position="355"/>
    </location>
</feature>
<keyword evidence="2" id="KW-1003">Cell membrane</keyword>
<name>A0A1J5REB2_9ZZZZ</name>
<protein>
    <submittedName>
        <fullName evidence="9">EamA-like transporter family protein</fullName>
    </submittedName>
</protein>
<keyword evidence="5 7" id="KW-0472">Membrane</keyword>
<sequence length="355" mass="36594">MAAAALFGASTPVAKRLLGAVDPWLLAGVLYLGSGLGLSALGRLLPGERTRLGPGEWPWLLGAVLAGGVAGPVLLLLGLKGSGAAAASLLLNAEGVFTALLAWLVFKENADRRIVLGMAAIVAGAVVLSWRGWGGGMAARPALFILGACLCWAVDNNLTRRVALADPLRIAALKGLGAGATNVVLALLLGAGAVSPGVLALGGLVGFLGYGLSLAAFVLALRDLGAARTGAYFSTAPFVGALLAVLALGEPVTPRLLLAGGLMALGLWLHMSERHEHDHRHEALAHDHAHEHDAHHQHPHAAGEAAGEATGPHRHFHRHAPLAHRHPHFPDAHHRHPHDHDHGGEPGHDPGHGQG</sequence>
<feature type="domain" description="EamA" evidence="8">
    <location>
        <begin position="2"/>
        <end position="129"/>
    </location>
</feature>
<evidence type="ECO:0000256" key="5">
    <source>
        <dbReference type="ARBA" id="ARBA00023136"/>
    </source>
</evidence>
<feature type="transmembrane region" description="Helical" evidence="7">
    <location>
        <begin position="113"/>
        <end position="133"/>
    </location>
</feature>
<dbReference type="PANTHER" id="PTHR42920:SF11">
    <property type="entry name" value="INNER MEMBRANE PROTEIN YTFF"/>
    <property type="match status" value="1"/>
</dbReference>
<comment type="caution">
    <text evidence="9">The sequence shown here is derived from an EMBL/GenBank/DDBJ whole genome shotgun (WGS) entry which is preliminary data.</text>
</comment>
<feature type="transmembrane region" description="Helical" evidence="7">
    <location>
        <begin position="139"/>
        <end position="158"/>
    </location>
</feature>
<feature type="transmembrane region" description="Helical" evidence="7">
    <location>
        <begin position="170"/>
        <end position="192"/>
    </location>
</feature>
<dbReference type="InterPro" id="IPR037185">
    <property type="entry name" value="EmrE-like"/>
</dbReference>
<feature type="compositionally biased region" description="Low complexity" evidence="6">
    <location>
        <begin position="300"/>
        <end position="310"/>
    </location>
</feature>
<proteinExistence type="predicted"/>
<accession>A0A1J5REB2</accession>
<feature type="transmembrane region" description="Helical" evidence="7">
    <location>
        <begin position="57"/>
        <end position="79"/>
    </location>
</feature>
<feature type="domain" description="EamA" evidence="8">
    <location>
        <begin position="142"/>
        <end position="269"/>
    </location>
</feature>
<reference evidence="9" key="1">
    <citation type="submission" date="2016-10" db="EMBL/GenBank/DDBJ databases">
        <title>Sequence of Gallionella enrichment culture.</title>
        <authorList>
            <person name="Poehlein A."/>
            <person name="Muehling M."/>
            <person name="Daniel R."/>
        </authorList>
    </citation>
    <scope>NUCLEOTIDE SEQUENCE</scope>
</reference>
<evidence type="ECO:0000256" key="4">
    <source>
        <dbReference type="ARBA" id="ARBA00022989"/>
    </source>
</evidence>
<feature type="transmembrane region" description="Helical" evidence="7">
    <location>
        <begin position="24"/>
        <end position="45"/>
    </location>
</feature>
<keyword evidence="3 7" id="KW-0812">Transmembrane</keyword>
<evidence type="ECO:0000256" key="1">
    <source>
        <dbReference type="ARBA" id="ARBA00004651"/>
    </source>
</evidence>
<dbReference type="SUPFAM" id="SSF103481">
    <property type="entry name" value="Multidrug resistance efflux transporter EmrE"/>
    <property type="match status" value="2"/>
</dbReference>
<evidence type="ECO:0000259" key="8">
    <source>
        <dbReference type="Pfam" id="PF00892"/>
    </source>
</evidence>
<evidence type="ECO:0000256" key="7">
    <source>
        <dbReference type="SAM" id="Phobius"/>
    </source>
</evidence>
<dbReference type="EMBL" id="MLJW01000202">
    <property type="protein sequence ID" value="OIQ93698.1"/>
    <property type="molecule type" value="Genomic_DNA"/>
</dbReference>
<evidence type="ECO:0000256" key="6">
    <source>
        <dbReference type="SAM" id="MobiDB-lite"/>
    </source>
</evidence>
<dbReference type="GO" id="GO:0005886">
    <property type="term" value="C:plasma membrane"/>
    <property type="evidence" value="ECO:0007669"/>
    <property type="project" value="UniProtKB-SubCell"/>
</dbReference>
<feature type="transmembrane region" description="Helical" evidence="7">
    <location>
        <begin position="198"/>
        <end position="219"/>
    </location>
</feature>
<feature type="compositionally biased region" description="Basic and acidic residues" evidence="6">
    <location>
        <begin position="328"/>
        <end position="355"/>
    </location>
</feature>
<dbReference type="PANTHER" id="PTHR42920">
    <property type="entry name" value="OS03G0707200 PROTEIN-RELATED"/>
    <property type="match status" value="1"/>
</dbReference>